<evidence type="ECO:0000256" key="2">
    <source>
        <dbReference type="ARBA" id="ARBA00010944"/>
    </source>
</evidence>
<dbReference type="InterPro" id="IPR036291">
    <property type="entry name" value="NAD(P)-bd_dom_sf"/>
</dbReference>
<dbReference type="GO" id="GO:0019305">
    <property type="term" value="P:dTDP-rhamnose biosynthetic process"/>
    <property type="evidence" value="ECO:0007669"/>
    <property type="project" value="UniProtKB-UniPathway"/>
</dbReference>
<evidence type="ECO:0000256" key="1">
    <source>
        <dbReference type="ARBA" id="ARBA00004781"/>
    </source>
</evidence>
<evidence type="ECO:0000313" key="8">
    <source>
        <dbReference type="EMBL" id="KAA0012909.1"/>
    </source>
</evidence>
<sequence>MSEQHIVIIGANGMLGHTLLRDLGRRPGLRVTGTLRSERPPAGFPEVPGTCLLTRVDITNEKRLEALFETHRPSVVINAAGLVKQRPDSCDRELAMQVNGQAPHTLARLCEAHGSRLIHISTDCVFRGDKGGYRESDVPDADDVYGRSKLMGEVTKGNALTLRTSIIGPELNHHFGLLDWFLSQRGAVPGYRQAIFSGLTTVELARVLRKYVLPRPALRGLYHVSTTPISKYELLLMIHRIYNSKANPIIDDSVMIDRSLDSMRFQKLTGYSPPTWPMLIQAMKNFG</sequence>
<gene>
    <name evidence="8" type="ORF">F0A17_08235</name>
</gene>
<dbReference type="EC" id="1.1.1.133" evidence="3 6"/>
<dbReference type="SUPFAM" id="SSF51735">
    <property type="entry name" value="NAD(P)-binding Rossmann-fold domains"/>
    <property type="match status" value="1"/>
</dbReference>
<evidence type="ECO:0000313" key="9">
    <source>
        <dbReference type="Proteomes" id="UP000486760"/>
    </source>
</evidence>
<organism evidence="8 9">
    <name type="scientific">Billgrantia pellis</name>
    <dbReference type="NCBI Taxonomy" id="2606936"/>
    <lineage>
        <taxon>Bacteria</taxon>
        <taxon>Pseudomonadati</taxon>
        <taxon>Pseudomonadota</taxon>
        <taxon>Gammaproteobacteria</taxon>
        <taxon>Oceanospirillales</taxon>
        <taxon>Halomonadaceae</taxon>
        <taxon>Billgrantia</taxon>
    </lineage>
</organism>
<protein>
    <recommendedName>
        <fullName evidence="4 6">dTDP-4-dehydrorhamnose reductase</fullName>
        <ecNumber evidence="3 6">1.1.1.133</ecNumber>
    </recommendedName>
</protein>
<dbReference type="AlphaFoldDB" id="A0A7V7G1X9"/>
<keyword evidence="6" id="KW-0521">NADP</keyword>
<evidence type="ECO:0000259" key="7">
    <source>
        <dbReference type="Pfam" id="PF04321"/>
    </source>
</evidence>
<comment type="cofactor">
    <cofactor evidence="6">
        <name>Mg(2+)</name>
        <dbReference type="ChEBI" id="CHEBI:18420"/>
    </cofactor>
    <text evidence="6">Binds 1 Mg(2+) ion per monomer.</text>
</comment>
<dbReference type="PANTHER" id="PTHR10491:SF4">
    <property type="entry name" value="METHIONINE ADENOSYLTRANSFERASE 2 SUBUNIT BETA"/>
    <property type="match status" value="1"/>
</dbReference>
<dbReference type="Pfam" id="PF04321">
    <property type="entry name" value="RmlD_sub_bind"/>
    <property type="match status" value="1"/>
</dbReference>
<comment type="similarity">
    <text evidence="2 6">Belongs to the dTDP-4-dehydrorhamnose reductase family.</text>
</comment>
<name>A0A7V7G1X9_9GAMM</name>
<feature type="domain" description="RmlD-like substrate binding" evidence="7">
    <location>
        <begin position="5"/>
        <end position="238"/>
    </location>
</feature>
<comment type="caution">
    <text evidence="8">The sequence shown here is derived from an EMBL/GenBank/DDBJ whole genome shotgun (WGS) entry which is preliminary data.</text>
</comment>
<dbReference type="GO" id="GO:0009243">
    <property type="term" value="P:O antigen biosynthetic process"/>
    <property type="evidence" value="ECO:0007669"/>
    <property type="project" value="UniProtKB-UniPathway"/>
</dbReference>
<keyword evidence="9" id="KW-1185">Reference proteome</keyword>
<evidence type="ECO:0000256" key="6">
    <source>
        <dbReference type="RuleBase" id="RU364082"/>
    </source>
</evidence>
<proteinExistence type="inferred from homology"/>
<dbReference type="PANTHER" id="PTHR10491">
    <property type="entry name" value="DTDP-4-DEHYDRORHAMNOSE REDUCTASE"/>
    <property type="match status" value="1"/>
</dbReference>
<dbReference type="Gene3D" id="3.40.50.720">
    <property type="entry name" value="NAD(P)-binding Rossmann-like Domain"/>
    <property type="match status" value="1"/>
</dbReference>
<dbReference type="GO" id="GO:0005829">
    <property type="term" value="C:cytosol"/>
    <property type="evidence" value="ECO:0007669"/>
    <property type="project" value="TreeGrafter"/>
</dbReference>
<dbReference type="Proteomes" id="UP000486760">
    <property type="component" value="Unassembled WGS sequence"/>
</dbReference>
<comment type="pathway">
    <text evidence="1 6">Carbohydrate biosynthesis; dTDP-L-rhamnose biosynthesis.</text>
</comment>
<evidence type="ECO:0000256" key="4">
    <source>
        <dbReference type="ARBA" id="ARBA00017099"/>
    </source>
</evidence>
<evidence type="ECO:0000256" key="3">
    <source>
        <dbReference type="ARBA" id="ARBA00012929"/>
    </source>
</evidence>
<dbReference type="InterPro" id="IPR005913">
    <property type="entry name" value="dTDP_dehydrorham_reduct"/>
</dbReference>
<dbReference type="RefSeq" id="WP_149327863.1">
    <property type="nucleotide sequence ID" value="NZ_VTPY01000003.1"/>
</dbReference>
<dbReference type="UniPathway" id="UPA00281"/>
<dbReference type="InterPro" id="IPR029903">
    <property type="entry name" value="RmlD-like-bd"/>
</dbReference>
<accession>A0A7V7G1X9</accession>
<dbReference type="EMBL" id="VTPY01000003">
    <property type="protein sequence ID" value="KAA0012909.1"/>
    <property type="molecule type" value="Genomic_DNA"/>
</dbReference>
<keyword evidence="6" id="KW-0560">Oxidoreductase</keyword>
<evidence type="ECO:0000256" key="5">
    <source>
        <dbReference type="ARBA" id="ARBA00048200"/>
    </source>
</evidence>
<dbReference type="GO" id="GO:0008831">
    <property type="term" value="F:dTDP-4-dehydrorhamnose reductase activity"/>
    <property type="evidence" value="ECO:0007669"/>
    <property type="project" value="UniProtKB-EC"/>
</dbReference>
<dbReference type="UniPathway" id="UPA00124"/>
<comment type="function">
    <text evidence="6">Catalyzes the reduction of dTDP-6-deoxy-L-lyxo-4-hexulose to yield dTDP-L-rhamnose.</text>
</comment>
<dbReference type="CDD" id="cd05254">
    <property type="entry name" value="dTDP_HR_like_SDR_e"/>
    <property type="match status" value="1"/>
</dbReference>
<reference evidence="8 9" key="1">
    <citation type="submission" date="2019-08" db="EMBL/GenBank/DDBJ databases">
        <title>Bioinformatics analysis of the strain L3 and L5.</title>
        <authorList>
            <person name="Li X."/>
        </authorList>
    </citation>
    <scope>NUCLEOTIDE SEQUENCE [LARGE SCALE GENOMIC DNA]</scope>
    <source>
        <strain evidence="8 9">L5</strain>
    </source>
</reference>
<comment type="catalytic activity">
    <reaction evidence="5 6">
        <text>dTDP-beta-L-rhamnose + NADP(+) = dTDP-4-dehydro-beta-L-rhamnose + NADPH + H(+)</text>
        <dbReference type="Rhea" id="RHEA:21796"/>
        <dbReference type="ChEBI" id="CHEBI:15378"/>
        <dbReference type="ChEBI" id="CHEBI:57510"/>
        <dbReference type="ChEBI" id="CHEBI:57783"/>
        <dbReference type="ChEBI" id="CHEBI:58349"/>
        <dbReference type="ChEBI" id="CHEBI:62830"/>
        <dbReference type="EC" id="1.1.1.133"/>
    </reaction>
</comment>